<organism evidence="1 2">
    <name type="scientific">Elysia marginata</name>
    <dbReference type="NCBI Taxonomy" id="1093978"/>
    <lineage>
        <taxon>Eukaryota</taxon>
        <taxon>Metazoa</taxon>
        <taxon>Spiralia</taxon>
        <taxon>Lophotrochozoa</taxon>
        <taxon>Mollusca</taxon>
        <taxon>Gastropoda</taxon>
        <taxon>Heterobranchia</taxon>
        <taxon>Euthyneura</taxon>
        <taxon>Panpulmonata</taxon>
        <taxon>Sacoglossa</taxon>
        <taxon>Placobranchoidea</taxon>
        <taxon>Plakobranchidae</taxon>
        <taxon>Elysia</taxon>
    </lineage>
</organism>
<dbReference type="EMBL" id="BMAT01014007">
    <property type="protein sequence ID" value="GFS24753.1"/>
    <property type="molecule type" value="Genomic_DNA"/>
</dbReference>
<protein>
    <submittedName>
        <fullName evidence="1">Uncharacterized protein</fullName>
    </submittedName>
</protein>
<keyword evidence="2" id="KW-1185">Reference proteome</keyword>
<sequence>MRYDAYATVESERRHFPRRETLETLLPFQIQRKQFPLQPGFATRMNKAQGHSLKIFGYISINQSSCMECSMSPCQGPEIVGQFSSTLLTLAAEMLSSKKYFNNVSTAGVTSCDKPQEIMITAKRGNSALNYLEQMYTCTQLMLPPLSGNFGGIRLLTEDNDDEKK</sequence>
<evidence type="ECO:0000313" key="2">
    <source>
        <dbReference type="Proteomes" id="UP000762676"/>
    </source>
</evidence>
<proteinExistence type="predicted"/>
<dbReference type="AlphaFoldDB" id="A0AAV4JPP5"/>
<comment type="caution">
    <text evidence="1">The sequence shown here is derived from an EMBL/GenBank/DDBJ whole genome shotgun (WGS) entry which is preliminary data.</text>
</comment>
<reference evidence="1 2" key="1">
    <citation type="journal article" date="2021" name="Elife">
        <title>Chloroplast acquisition without the gene transfer in kleptoplastic sea slugs, Plakobranchus ocellatus.</title>
        <authorList>
            <person name="Maeda T."/>
            <person name="Takahashi S."/>
            <person name="Yoshida T."/>
            <person name="Shimamura S."/>
            <person name="Takaki Y."/>
            <person name="Nagai Y."/>
            <person name="Toyoda A."/>
            <person name="Suzuki Y."/>
            <person name="Arimoto A."/>
            <person name="Ishii H."/>
            <person name="Satoh N."/>
            <person name="Nishiyama T."/>
            <person name="Hasebe M."/>
            <person name="Maruyama T."/>
            <person name="Minagawa J."/>
            <person name="Obokata J."/>
            <person name="Shigenobu S."/>
        </authorList>
    </citation>
    <scope>NUCLEOTIDE SEQUENCE [LARGE SCALE GENOMIC DNA]</scope>
</reference>
<evidence type="ECO:0000313" key="1">
    <source>
        <dbReference type="EMBL" id="GFS24753.1"/>
    </source>
</evidence>
<accession>A0AAV4JPP5</accession>
<gene>
    <name evidence="1" type="ORF">ElyMa_007011100</name>
</gene>
<dbReference type="Proteomes" id="UP000762676">
    <property type="component" value="Unassembled WGS sequence"/>
</dbReference>
<name>A0AAV4JPP5_9GAST</name>